<dbReference type="SUPFAM" id="SSF52402">
    <property type="entry name" value="Adenine nucleotide alpha hydrolases-like"/>
    <property type="match status" value="1"/>
</dbReference>
<keyword evidence="4 6" id="KW-0067">ATP-binding</keyword>
<dbReference type="RefSeq" id="WP_009138296.1">
    <property type="nucleotide sequence ID" value="NZ_JH815198.1"/>
</dbReference>
<organism evidence="8 9">
    <name type="scientific">Slackia piriformis YIT 12062</name>
    <dbReference type="NCBI Taxonomy" id="742818"/>
    <lineage>
        <taxon>Bacteria</taxon>
        <taxon>Bacillati</taxon>
        <taxon>Actinomycetota</taxon>
        <taxon>Coriobacteriia</taxon>
        <taxon>Eggerthellales</taxon>
        <taxon>Eggerthellaceae</taxon>
        <taxon>Slackia</taxon>
    </lineage>
</organism>
<dbReference type="PANTHER" id="PTHR43033:SF1">
    <property type="entry name" value="TRNA(ILE)-LYSIDINE SYNTHASE-RELATED"/>
    <property type="match status" value="1"/>
</dbReference>
<dbReference type="InterPro" id="IPR012795">
    <property type="entry name" value="tRNA_Ile_lys_synt_N"/>
</dbReference>
<dbReference type="PANTHER" id="PTHR43033">
    <property type="entry name" value="TRNA(ILE)-LYSIDINE SYNTHASE-RELATED"/>
    <property type="match status" value="1"/>
</dbReference>
<keyword evidence="3 6" id="KW-0547">Nucleotide-binding</keyword>
<dbReference type="GO" id="GO:0005524">
    <property type="term" value="F:ATP binding"/>
    <property type="evidence" value="ECO:0007669"/>
    <property type="project" value="UniProtKB-UniRule"/>
</dbReference>
<evidence type="ECO:0000313" key="8">
    <source>
        <dbReference type="EMBL" id="EJZ84454.1"/>
    </source>
</evidence>
<dbReference type="InterPro" id="IPR014729">
    <property type="entry name" value="Rossmann-like_a/b/a_fold"/>
</dbReference>
<dbReference type="GO" id="GO:0006400">
    <property type="term" value="P:tRNA modification"/>
    <property type="evidence" value="ECO:0007669"/>
    <property type="project" value="UniProtKB-UniRule"/>
</dbReference>
<evidence type="ECO:0000256" key="3">
    <source>
        <dbReference type="ARBA" id="ARBA00022741"/>
    </source>
</evidence>
<evidence type="ECO:0000256" key="4">
    <source>
        <dbReference type="ARBA" id="ARBA00022840"/>
    </source>
</evidence>
<dbReference type="InterPro" id="IPR011063">
    <property type="entry name" value="TilS/TtcA_N"/>
</dbReference>
<evidence type="ECO:0000313" key="9">
    <source>
        <dbReference type="Proteomes" id="UP000006069"/>
    </source>
</evidence>
<dbReference type="EC" id="6.3.4.19" evidence="6"/>
<dbReference type="GO" id="GO:0032267">
    <property type="term" value="F:tRNA(Ile)-lysidine synthase activity"/>
    <property type="evidence" value="ECO:0007669"/>
    <property type="project" value="UniProtKB-EC"/>
</dbReference>
<evidence type="ECO:0000256" key="6">
    <source>
        <dbReference type="HAMAP-Rule" id="MF_01161"/>
    </source>
</evidence>
<comment type="caution">
    <text evidence="8">The sequence shown here is derived from an EMBL/GenBank/DDBJ whole genome shotgun (WGS) entry which is preliminary data.</text>
</comment>
<comment type="function">
    <text evidence="6">Ligates lysine onto the cytidine present at position 34 of the AUA codon-specific tRNA(Ile) that contains the anticodon CAU, in an ATP-dependent manner. Cytidine is converted to lysidine, thus changing the amino acid specificity of the tRNA from methionine to isoleucine.</text>
</comment>
<accession>K0YXT2</accession>
<name>K0YXT2_9ACTN</name>
<keyword evidence="2 6" id="KW-0819">tRNA processing</keyword>
<feature type="domain" description="tRNA(Ile)-lysidine/2-thiocytidine synthase N-terminal" evidence="7">
    <location>
        <begin position="26"/>
        <end position="226"/>
    </location>
</feature>
<evidence type="ECO:0000256" key="1">
    <source>
        <dbReference type="ARBA" id="ARBA00022598"/>
    </source>
</evidence>
<comment type="subcellular location">
    <subcellularLocation>
        <location evidence="6">Cytoplasm</location>
    </subcellularLocation>
</comment>
<protein>
    <recommendedName>
        <fullName evidence="6">tRNA(Ile)-lysidine synthase</fullName>
        <ecNumber evidence="6">6.3.4.19</ecNumber>
    </recommendedName>
    <alternativeName>
        <fullName evidence="6">tRNA(Ile)-2-lysyl-cytidine synthase</fullName>
    </alternativeName>
    <alternativeName>
        <fullName evidence="6">tRNA(Ile)-lysidine synthetase</fullName>
    </alternativeName>
</protein>
<dbReference type="NCBIfam" id="TIGR02432">
    <property type="entry name" value="lysidine_TilS_N"/>
    <property type="match status" value="1"/>
</dbReference>
<dbReference type="InterPro" id="IPR012094">
    <property type="entry name" value="tRNA_Ile_lys_synt"/>
</dbReference>
<dbReference type="InParanoid" id="K0YXT2"/>
<dbReference type="AlphaFoldDB" id="K0YXT2"/>
<dbReference type="Proteomes" id="UP000006069">
    <property type="component" value="Unassembled WGS sequence"/>
</dbReference>
<dbReference type="CDD" id="cd01992">
    <property type="entry name" value="TilS_N"/>
    <property type="match status" value="1"/>
</dbReference>
<dbReference type="Pfam" id="PF01171">
    <property type="entry name" value="ATP_bind_3"/>
    <property type="match status" value="1"/>
</dbReference>
<comment type="similarity">
    <text evidence="6">Belongs to the tRNA(Ile)-lysidine synthase family.</text>
</comment>
<sequence length="360" mass="39508">MAQSLFDSVMKTVREHDMASSENVALLMVSGGSDSTALAYLAAQMVAAGELGAVSMLHVNHKLRGEASDGDAAFVADLASRLEIPLFLCEVDIAEMVRSTGGNMEALARAERYRAAREALESTCLHLGFSLEAGRVFVAHTADDRVENFYMRSIVGTGPGGFRSMKHDVMIDGCRVCRPLLEVGRDELRSYVLHRHDAVQDEHGAAWREDATNADTDRFRAFVRHEIVPRAKERNPRLLETLTRTMNLIAEEDDMLIRDARVLLLEKVVPLGTSPAEGFLVSPALADSSLPLVRRVIDRVLSLMLGRDARVETSSIQACVDGLGKSGYVANIQGDIAVSYNRQGLRLEPMAAFRARRKKG</sequence>
<dbReference type="EMBL" id="ADMD01000001">
    <property type="protein sequence ID" value="EJZ84454.1"/>
    <property type="molecule type" value="Genomic_DNA"/>
</dbReference>
<dbReference type="GO" id="GO:0005737">
    <property type="term" value="C:cytoplasm"/>
    <property type="evidence" value="ECO:0007669"/>
    <property type="project" value="UniProtKB-SubCell"/>
</dbReference>
<gene>
    <name evidence="6" type="primary">tilS</name>
    <name evidence="8" type="ORF">HMPREF9451_00055</name>
</gene>
<dbReference type="eggNOG" id="COG0037">
    <property type="taxonomic scope" value="Bacteria"/>
</dbReference>
<evidence type="ECO:0000259" key="7">
    <source>
        <dbReference type="Pfam" id="PF01171"/>
    </source>
</evidence>
<keyword evidence="6" id="KW-0963">Cytoplasm</keyword>
<evidence type="ECO:0000256" key="2">
    <source>
        <dbReference type="ARBA" id="ARBA00022694"/>
    </source>
</evidence>
<evidence type="ECO:0000256" key="5">
    <source>
        <dbReference type="ARBA" id="ARBA00048539"/>
    </source>
</evidence>
<dbReference type="HOGENOM" id="CLU_018869_0_0_11"/>
<dbReference type="PATRIC" id="fig|742818.3.peg.58"/>
<proteinExistence type="inferred from homology"/>
<feature type="binding site" evidence="6">
    <location>
        <begin position="30"/>
        <end position="35"/>
    </location>
    <ligand>
        <name>ATP</name>
        <dbReference type="ChEBI" id="CHEBI:30616"/>
    </ligand>
</feature>
<comment type="domain">
    <text evidence="6">The N-terminal region contains the highly conserved SGGXDS motif, predicted to be a P-loop motif involved in ATP binding.</text>
</comment>
<comment type="catalytic activity">
    <reaction evidence="5 6">
        <text>cytidine(34) in tRNA(Ile2) + L-lysine + ATP = lysidine(34) in tRNA(Ile2) + AMP + diphosphate + H(+)</text>
        <dbReference type="Rhea" id="RHEA:43744"/>
        <dbReference type="Rhea" id="RHEA-COMP:10625"/>
        <dbReference type="Rhea" id="RHEA-COMP:10670"/>
        <dbReference type="ChEBI" id="CHEBI:15378"/>
        <dbReference type="ChEBI" id="CHEBI:30616"/>
        <dbReference type="ChEBI" id="CHEBI:32551"/>
        <dbReference type="ChEBI" id="CHEBI:33019"/>
        <dbReference type="ChEBI" id="CHEBI:82748"/>
        <dbReference type="ChEBI" id="CHEBI:83665"/>
        <dbReference type="ChEBI" id="CHEBI:456215"/>
        <dbReference type="EC" id="6.3.4.19"/>
    </reaction>
</comment>
<keyword evidence="9" id="KW-1185">Reference proteome</keyword>
<keyword evidence="1 6" id="KW-0436">Ligase</keyword>
<dbReference type="OrthoDB" id="5244702at2"/>
<reference evidence="8 9" key="1">
    <citation type="submission" date="2012-08" db="EMBL/GenBank/DDBJ databases">
        <title>The Genome Sequence of Slackia piriformis YIT 12062.</title>
        <authorList>
            <consortium name="The Broad Institute Genome Sequencing Platform"/>
            <person name="Earl A."/>
            <person name="Ward D."/>
            <person name="Feldgarden M."/>
            <person name="Gevers D."/>
            <person name="Morotomi M."/>
            <person name="Walker B."/>
            <person name="Young S.K."/>
            <person name="Zeng Q."/>
            <person name="Gargeya S."/>
            <person name="Fitzgerald M."/>
            <person name="Haas B."/>
            <person name="Abouelleil A."/>
            <person name="Alvarado L."/>
            <person name="Arachchi H.M."/>
            <person name="Berlin A.M."/>
            <person name="Chapman S.B."/>
            <person name="Goldberg J."/>
            <person name="Griggs A."/>
            <person name="Gujja S."/>
            <person name="Hansen M."/>
            <person name="Howarth C."/>
            <person name="Imamovic A."/>
            <person name="Larimer J."/>
            <person name="McCowen C."/>
            <person name="Montmayeur A."/>
            <person name="Murphy C."/>
            <person name="Neiman D."/>
            <person name="Pearson M."/>
            <person name="Priest M."/>
            <person name="Roberts A."/>
            <person name="Saif S."/>
            <person name="Shea T."/>
            <person name="Sisk P."/>
            <person name="Sykes S."/>
            <person name="Wortman J."/>
            <person name="Nusbaum C."/>
            <person name="Birren B."/>
        </authorList>
    </citation>
    <scope>NUCLEOTIDE SEQUENCE [LARGE SCALE GENOMIC DNA]</scope>
    <source>
        <strain evidence="8 9">YIT 12062</strain>
    </source>
</reference>
<dbReference type="HAMAP" id="MF_01161">
    <property type="entry name" value="tRNA_Ile_lys_synt"/>
    <property type="match status" value="1"/>
</dbReference>
<dbReference type="Gene3D" id="3.40.50.620">
    <property type="entry name" value="HUPs"/>
    <property type="match status" value="1"/>
</dbReference>